<dbReference type="EMBL" id="CP155571">
    <property type="protein sequence ID" value="XFO70224.1"/>
    <property type="molecule type" value="Genomic_DNA"/>
</dbReference>
<evidence type="ECO:0000256" key="3">
    <source>
        <dbReference type="ARBA" id="ARBA00022475"/>
    </source>
</evidence>
<evidence type="ECO:0000256" key="4">
    <source>
        <dbReference type="ARBA" id="ARBA00022692"/>
    </source>
</evidence>
<dbReference type="Gene3D" id="1.10.3860.10">
    <property type="entry name" value="Sodium:dicarboxylate symporter"/>
    <property type="match status" value="1"/>
</dbReference>
<dbReference type="Proteomes" id="UP000216052">
    <property type="component" value="Chromosome"/>
</dbReference>
<gene>
    <name evidence="8" type="primary">dctA_1</name>
    <name evidence="8" type="ORF">SPACI_002120</name>
</gene>
<comment type="subcellular location">
    <subcellularLocation>
        <location evidence="1">Cell membrane</location>
        <topology evidence="1">Multi-pass membrane protein</topology>
    </subcellularLocation>
</comment>
<feature type="transmembrane region" description="Helical" evidence="7">
    <location>
        <begin position="179"/>
        <end position="201"/>
    </location>
</feature>
<evidence type="ECO:0000313" key="8">
    <source>
        <dbReference type="EMBL" id="XFO70224.1"/>
    </source>
</evidence>
<feature type="transmembrane region" description="Helical" evidence="7">
    <location>
        <begin position="253"/>
        <end position="273"/>
    </location>
</feature>
<keyword evidence="4 7" id="KW-0812">Transmembrane</keyword>
<feature type="transmembrane region" description="Helical" evidence="7">
    <location>
        <begin position="135"/>
        <end position="159"/>
    </location>
</feature>
<dbReference type="Pfam" id="PF00375">
    <property type="entry name" value="SDF"/>
    <property type="match status" value="1"/>
</dbReference>
<protein>
    <submittedName>
        <fullName evidence="8">C4-dicarboxylate transport protein</fullName>
    </submittedName>
</protein>
<evidence type="ECO:0000313" key="9">
    <source>
        <dbReference type="Proteomes" id="UP000216052"/>
    </source>
</evidence>
<dbReference type="PANTHER" id="PTHR42865:SF7">
    <property type="entry name" value="PROTON_GLUTAMATE-ASPARTATE SYMPORTER"/>
    <property type="match status" value="1"/>
</dbReference>
<dbReference type="PRINTS" id="PR00173">
    <property type="entry name" value="EDTRNSPORT"/>
</dbReference>
<keyword evidence="9" id="KW-1185">Reference proteome</keyword>
<evidence type="ECO:0000256" key="7">
    <source>
        <dbReference type="SAM" id="Phobius"/>
    </source>
</evidence>
<organism evidence="8 9">
    <name type="scientific">Sporomusa acidovorans (strain ATCC 49682 / DSM 3132 / Mol)</name>
    <dbReference type="NCBI Taxonomy" id="1123286"/>
    <lineage>
        <taxon>Bacteria</taxon>
        <taxon>Bacillati</taxon>
        <taxon>Bacillota</taxon>
        <taxon>Negativicutes</taxon>
        <taxon>Selenomonadales</taxon>
        <taxon>Sporomusaceae</taxon>
        <taxon>Sporomusa</taxon>
    </lineage>
</organism>
<proteinExistence type="predicted"/>
<evidence type="ECO:0000256" key="2">
    <source>
        <dbReference type="ARBA" id="ARBA00022448"/>
    </source>
</evidence>
<dbReference type="InterPro" id="IPR036458">
    <property type="entry name" value="Na:dicarbo_symporter_sf"/>
</dbReference>
<accession>A0ABZ3IVY2</accession>
<keyword evidence="3" id="KW-1003">Cell membrane</keyword>
<evidence type="ECO:0000256" key="1">
    <source>
        <dbReference type="ARBA" id="ARBA00004651"/>
    </source>
</evidence>
<name>A0ABZ3IVY2_SPOA4</name>
<feature type="transmembrane region" description="Helical" evidence="7">
    <location>
        <begin position="348"/>
        <end position="372"/>
    </location>
</feature>
<dbReference type="PANTHER" id="PTHR42865">
    <property type="entry name" value="PROTON/GLUTAMATE-ASPARTATE SYMPORTER"/>
    <property type="match status" value="1"/>
</dbReference>
<dbReference type="RefSeq" id="WP_093796149.1">
    <property type="nucleotide sequence ID" value="NZ_CP155571.1"/>
</dbReference>
<feature type="transmembrane region" description="Helical" evidence="7">
    <location>
        <begin position="221"/>
        <end position="241"/>
    </location>
</feature>
<keyword evidence="6 7" id="KW-0472">Membrane</keyword>
<keyword evidence="2" id="KW-0813">Transport</keyword>
<evidence type="ECO:0000256" key="6">
    <source>
        <dbReference type="ARBA" id="ARBA00023136"/>
    </source>
</evidence>
<dbReference type="SUPFAM" id="SSF118215">
    <property type="entry name" value="Proton glutamate symport protein"/>
    <property type="match status" value="1"/>
</dbReference>
<feature type="transmembrane region" description="Helical" evidence="7">
    <location>
        <begin position="38"/>
        <end position="59"/>
    </location>
</feature>
<feature type="transmembrane region" description="Helical" evidence="7">
    <location>
        <begin position="80"/>
        <end position="100"/>
    </location>
</feature>
<feature type="transmembrane region" description="Helical" evidence="7">
    <location>
        <begin position="303"/>
        <end position="336"/>
    </location>
</feature>
<keyword evidence="5 7" id="KW-1133">Transmembrane helix</keyword>
<sequence length="400" mass="43270">MFSWYTKMKLTNKIFLAMLIGSLLGIVAGPLATQLEWIGNIWLNLIKMMVIPLVIFTMVQGIASMDNPKTLGRIWLRATLYYLVTTIIAVLIGIVTTTILKPGLGFVFEKGAKVADVPKLVDLKGFMVSLFSDNIFVSFTKGDIVQVLIVAIIIGIAIVKMPAEKSGPVKAWFSSMNNVVMAVIGLIMDLAPIGVFCLMAAALGKYGIGFLGTMSKLIGTYYLAAIIQLFGVYLLTVWIFTRMTPFDFMRRTSNTWIFTLSTCSSAAAIPISLQVAKEELAVSKDVADFIVPYGTQMNHDGNAILIGTVLIFCAQAIGIDFSIAHLVQMVLLGVILSAGGGGIPSSGIVKLMIVAQAFSMPLEIIVMVGAFYRLFDMAVTTMNCLGDLAGTIIVDKMEKV</sequence>
<evidence type="ECO:0000256" key="5">
    <source>
        <dbReference type="ARBA" id="ARBA00022989"/>
    </source>
</evidence>
<dbReference type="InterPro" id="IPR001991">
    <property type="entry name" value="Na-dicarboxylate_symporter"/>
</dbReference>
<reference evidence="8" key="1">
    <citation type="submission" date="2024-05" db="EMBL/GenBank/DDBJ databases">
        <title>Isolation and characterization of Sporomusa carbonis sp. nov., a carboxydotrophic hydrogenogen in the genus of Sporomusa isolated from a charcoal burning pile.</title>
        <authorList>
            <person name="Boeer T."/>
            <person name="Rosenbaum F."/>
            <person name="Eysell L."/>
            <person name="Mueller V."/>
            <person name="Daniel R."/>
            <person name="Poehlein A."/>
        </authorList>
    </citation>
    <scope>NUCLEOTIDE SEQUENCE [LARGE SCALE GENOMIC DNA]</scope>
    <source>
        <strain evidence="8">DSM 3132</strain>
    </source>
</reference>